<keyword evidence="3" id="KW-0862">Zinc</keyword>
<feature type="transmembrane region" description="Helical" evidence="5">
    <location>
        <begin position="290"/>
        <end position="308"/>
    </location>
</feature>
<dbReference type="PANTHER" id="PTHR46347">
    <property type="entry name" value="RING/FYVE/PHD ZINC FINGER SUPERFAMILY PROTEIN"/>
    <property type="match status" value="1"/>
</dbReference>
<evidence type="ECO:0000256" key="5">
    <source>
        <dbReference type="SAM" id="Phobius"/>
    </source>
</evidence>
<keyword evidence="5" id="KW-1133">Transmembrane helix</keyword>
<keyword evidence="5" id="KW-0812">Transmembrane</keyword>
<feature type="domain" description="RING-CH-type" evidence="6">
    <location>
        <begin position="66"/>
        <end position="156"/>
    </location>
</feature>
<dbReference type="Proteomes" id="UP000053259">
    <property type="component" value="Unassembled WGS sequence"/>
</dbReference>
<dbReference type="GeneID" id="27310731"/>
<keyword evidence="5" id="KW-0472">Membrane</keyword>
<evidence type="ECO:0000256" key="1">
    <source>
        <dbReference type="ARBA" id="ARBA00022723"/>
    </source>
</evidence>
<dbReference type="PANTHER" id="PTHR46347:SF1">
    <property type="entry name" value="RING_FYVE_PHD ZINC FINGER SUPERFAMILY PROTEIN"/>
    <property type="match status" value="1"/>
</dbReference>
<dbReference type="InParanoid" id="A0A0D2B4X7"/>
<accession>A0A0D2B4X7</accession>
<dbReference type="EMBL" id="KN847535">
    <property type="protein sequence ID" value="KIW06289.1"/>
    <property type="molecule type" value="Genomic_DNA"/>
</dbReference>
<evidence type="ECO:0000256" key="2">
    <source>
        <dbReference type="ARBA" id="ARBA00022771"/>
    </source>
</evidence>
<protein>
    <recommendedName>
        <fullName evidence="6">RING-CH-type domain-containing protein</fullName>
    </recommendedName>
</protein>
<gene>
    <name evidence="7" type="ORF">PV09_02758</name>
</gene>
<feature type="transmembrane region" description="Helical" evidence="5">
    <location>
        <begin position="248"/>
        <end position="265"/>
    </location>
</feature>
<keyword evidence="1" id="KW-0479">Metal-binding</keyword>
<proteinExistence type="predicted"/>
<keyword evidence="8" id="KW-1185">Reference proteome</keyword>
<evidence type="ECO:0000256" key="3">
    <source>
        <dbReference type="ARBA" id="ARBA00022833"/>
    </source>
</evidence>
<name>A0A0D2B4X7_9PEZI</name>
<dbReference type="Pfam" id="PF12906">
    <property type="entry name" value="RINGv"/>
    <property type="match status" value="1"/>
</dbReference>
<feature type="region of interest" description="Disordered" evidence="4">
    <location>
        <begin position="1"/>
        <end position="67"/>
    </location>
</feature>
<dbReference type="HOGENOM" id="CLU_047453_0_0_1"/>
<evidence type="ECO:0000313" key="7">
    <source>
        <dbReference type="EMBL" id="KIW06289.1"/>
    </source>
</evidence>
<sequence length="341" mass="38219">MSTSGFQAAAPGSWQWPDDIPQPRSRTAASEEAHEVKSVPQETTHGDSASTSAGARNESENAQRRQRHWRPRTCRICLETVQPTFTQPSEEGYFQSGPKVVYESEDGGRLLRPCKCKGTSKYVHEGCLQAWRHADPSYGKRNFFQCPTCGYKYRLQRLGWGRFVTSVATQIVLTVVIMLTVVFILGFIADPIINFALDPYGTIFPSFFPGFSFQIFSFGDPGLFYDVPTHPVIPPSAPPEPTGWIEHFIKGFAGLGLMSFLKFMLSSPINFFFRQGGVGGRQTGRDRLNTITWVMILVGVATFLYAVWKGVRNLSRRTLEKAGERVLDVQGDDDDEDDEDH</sequence>
<evidence type="ECO:0000259" key="6">
    <source>
        <dbReference type="PROSITE" id="PS51292"/>
    </source>
</evidence>
<dbReference type="InterPro" id="IPR011016">
    <property type="entry name" value="Znf_RING-CH"/>
</dbReference>
<dbReference type="AlphaFoldDB" id="A0A0D2B4X7"/>
<dbReference type="RefSeq" id="XP_016216158.1">
    <property type="nucleotide sequence ID" value="XM_016355852.1"/>
</dbReference>
<reference evidence="7 8" key="1">
    <citation type="submission" date="2015-01" db="EMBL/GenBank/DDBJ databases">
        <title>The Genome Sequence of Ochroconis gallopava CBS43764.</title>
        <authorList>
            <consortium name="The Broad Institute Genomics Platform"/>
            <person name="Cuomo C."/>
            <person name="de Hoog S."/>
            <person name="Gorbushina A."/>
            <person name="Stielow B."/>
            <person name="Teixiera M."/>
            <person name="Abouelleil A."/>
            <person name="Chapman S.B."/>
            <person name="Priest M."/>
            <person name="Young S.K."/>
            <person name="Wortman J."/>
            <person name="Nusbaum C."/>
            <person name="Birren B."/>
        </authorList>
    </citation>
    <scope>NUCLEOTIDE SEQUENCE [LARGE SCALE GENOMIC DNA]</scope>
    <source>
        <strain evidence="7 8">CBS 43764</strain>
    </source>
</reference>
<dbReference type="CDD" id="cd16495">
    <property type="entry name" value="RING_CH-C4HC3_MARCH"/>
    <property type="match status" value="1"/>
</dbReference>
<dbReference type="InterPro" id="IPR013083">
    <property type="entry name" value="Znf_RING/FYVE/PHD"/>
</dbReference>
<evidence type="ECO:0000256" key="4">
    <source>
        <dbReference type="SAM" id="MobiDB-lite"/>
    </source>
</evidence>
<keyword evidence="2" id="KW-0863">Zinc-finger</keyword>
<evidence type="ECO:0000313" key="8">
    <source>
        <dbReference type="Proteomes" id="UP000053259"/>
    </source>
</evidence>
<dbReference type="OrthoDB" id="264354at2759"/>
<dbReference type="Gene3D" id="3.30.40.10">
    <property type="entry name" value="Zinc/RING finger domain, C3HC4 (zinc finger)"/>
    <property type="match status" value="1"/>
</dbReference>
<feature type="compositionally biased region" description="Polar residues" evidence="4">
    <location>
        <begin position="40"/>
        <end position="54"/>
    </location>
</feature>
<dbReference type="SMART" id="SM00744">
    <property type="entry name" value="RINGv"/>
    <property type="match status" value="1"/>
</dbReference>
<dbReference type="STRING" id="253628.A0A0D2B4X7"/>
<feature type="transmembrane region" description="Helical" evidence="5">
    <location>
        <begin position="163"/>
        <end position="189"/>
    </location>
</feature>
<dbReference type="SUPFAM" id="SSF57850">
    <property type="entry name" value="RING/U-box"/>
    <property type="match status" value="1"/>
</dbReference>
<dbReference type="VEuPathDB" id="FungiDB:PV09_02758"/>
<dbReference type="GO" id="GO:0008270">
    <property type="term" value="F:zinc ion binding"/>
    <property type="evidence" value="ECO:0007669"/>
    <property type="project" value="UniProtKB-KW"/>
</dbReference>
<dbReference type="PROSITE" id="PS51292">
    <property type="entry name" value="ZF_RING_CH"/>
    <property type="match status" value="1"/>
</dbReference>
<organism evidence="7 8">
    <name type="scientific">Verruconis gallopava</name>
    <dbReference type="NCBI Taxonomy" id="253628"/>
    <lineage>
        <taxon>Eukaryota</taxon>
        <taxon>Fungi</taxon>
        <taxon>Dikarya</taxon>
        <taxon>Ascomycota</taxon>
        <taxon>Pezizomycotina</taxon>
        <taxon>Dothideomycetes</taxon>
        <taxon>Pleosporomycetidae</taxon>
        <taxon>Venturiales</taxon>
        <taxon>Sympoventuriaceae</taxon>
        <taxon>Verruconis</taxon>
    </lineage>
</organism>